<comment type="similarity">
    <text evidence="1">Belongs to the STIG1 family.</text>
</comment>
<organism evidence="4 6">
    <name type="scientific">Arabidopsis thaliana</name>
    <name type="common">Mouse-ear cress</name>
    <dbReference type="NCBI Taxonomy" id="3702"/>
    <lineage>
        <taxon>Eukaryota</taxon>
        <taxon>Viridiplantae</taxon>
        <taxon>Streptophyta</taxon>
        <taxon>Embryophyta</taxon>
        <taxon>Tracheophyta</taxon>
        <taxon>Spermatophyta</taxon>
        <taxon>Magnoliopsida</taxon>
        <taxon>eudicotyledons</taxon>
        <taxon>Gunneridae</taxon>
        <taxon>Pentapetalae</taxon>
        <taxon>rosids</taxon>
        <taxon>malvids</taxon>
        <taxon>Brassicales</taxon>
        <taxon>Brassicaceae</taxon>
        <taxon>Camelineae</taxon>
        <taxon>Arabidopsis</taxon>
    </lineage>
</organism>
<keyword evidence="2" id="KW-0732">Signal</keyword>
<dbReference type="Proteomes" id="UP000078284">
    <property type="component" value="Chromosome 1"/>
</dbReference>
<reference evidence="6" key="1">
    <citation type="journal article" date="2016" name="Proc. Natl. Acad. Sci. U.S.A.">
        <title>Chromosome-level assembly of Arabidopsis thaliana Ler reveals the extent of translocation and inversion polymorphisms.</title>
        <authorList>
            <person name="Zapata L."/>
            <person name="Ding J."/>
            <person name="Willing E.M."/>
            <person name="Hartwig B."/>
            <person name="Bezdan D."/>
            <person name="Jiao W.B."/>
            <person name="Patel V."/>
            <person name="Velikkakam James G."/>
            <person name="Koornneef M."/>
            <person name="Ossowski S."/>
            <person name="Schneeberger K."/>
        </authorList>
    </citation>
    <scope>NUCLEOTIDE SEQUENCE [LARGE SCALE GENOMIC DNA]</scope>
    <source>
        <strain evidence="6">cv. Landsberg erecta</strain>
    </source>
</reference>
<evidence type="ECO:0000313" key="4">
    <source>
        <dbReference type="EMBL" id="OAP13134.1"/>
    </source>
</evidence>
<evidence type="ECO:0008006" key="8">
    <source>
        <dbReference type="Google" id="ProtNLM"/>
    </source>
</evidence>
<evidence type="ECO:0000313" key="5">
    <source>
        <dbReference type="EMBL" id="VYS48701.1"/>
    </source>
</evidence>
<keyword evidence="3" id="KW-0812">Transmembrane</keyword>
<accession>A0A178W4Z2</accession>
<reference evidence="5 7" key="3">
    <citation type="submission" date="2019-11" db="EMBL/GenBank/DDBJ databases">
        <authorList>
            <person name="Jiao W.-B."/>
            <person name="Schneeberger K."/>
        </authorList>
    </citation>
    <scope>NUCLEOTIDE SEQUENCE [LARGE SCALE GENOMIC DNA]</scope>
    <source>
        <strain evidence="7">cv. An-1</strain>
    </source>
</reference>
<dbReference type="EMBL" id="CACRSJ010000104">
    <property type="protein sequence ID" value="VYS48701.1"/>
    <property type="molecule type" value="Genomic_DNA"/>
</dbReference>
<dbReference type="ExpressionAtlas" id="A0A178W4Z2">
    <property type="expression patterns" value="baseline and differential"/>
</dbReference>
<dbReference type="Pfam" id="PF04885">
    <property type="entry name" value="Stig1"/>
    <property type="match status" value="1"/>
</dbReference>
<dbReference type="Proteomes" id="UP000426265">
    <property type="component" value="Unassembled WGS sequence"/>
</dbReference>
<evidence type="ECO:0000256" key="2">
    <source>
        <dbReference type="ARBA" id="ARBA00022729"/>
    </source>
</evidence>
<reference evidence="4" key="2">
    <citation type="submission" date="2016-03" db="EMBL/GenBank/DDBJ databases">
        <title>Full-length assembly of Arabidopsis thaliana Ler reveals the complement of translocations and inversions.</title>
        <authorList>
            <person name="Zapata L."/>
            <person name="Schneeberger K."/>
            <person name="Ossowski S."/>
        </authorList>
    </citation>
    <scope>NUCLEOTIDE SEQUENCE [LARGE SCALE GENOMIC DNA]</scope>
    <source>
        <tissue evidence="4">Leaf</tissue>
    </source>
</reference>
<gene>
    <name evidence="4" type="ordered locus">AXX17_At1g44910</name>
    <name evidence="5" type="ORF">AN1_LOCUS4182</name>
</gene>
<sequence>MGHRNTVVTILLTISIAIIVLIATVFVSNNKTETLLPTQTQTQTLITTGSLRVSRFLAQNAKNGRNLNAADHCNKDEEICKSQGMYNSTMTCCSNKCVDLAYDNDNCGACKNQCKFTQTCCRGECVYLAYDKRHCGECNHSCLVGEFCVYGLCNYA</sequence>
<evidence type="ECO:0000313" key="6">
    <source>
        <dbReference type="Proteomes" id="UP000078284"/>
    </source>
</evidence>
<dbReference type="AlphaFoldDB" id="A0A178W4Z2"/>
<evidence type="ECO:0000256" key="3">
    <source>
        <dbReference type="SAM" id="Phobius"/>
    </source>
</evidence>
<dbReference type="PANTHER" id="PTHR33227:SF18">
    <property type="entry name" value="STIGMA-SPECIFIC STIG1-LIKE PROTEIN 3"/>
    <property type="match status" value="1"/>
</dbReference>
<protein>
    <recommendedName>
        <fullName evidence="8">Stigma-specific Stig1 family protein</fullName>
    </recommendedName>
</protein>
<name>A0A178W4Z2_ARATH</name>
<keyword evidence="3" id="KW-1133">Transmembrane helix</keyword>
<dbReference type="EMBL" id="LUHQ01000001">
    <property type="protein sequence ID" value="OAP13134.1"/>
    <property type="molecule type" value="Genomic_DNA"/>
</dbReference>
<dbReference type="PANTHER" id="PTHR33227">
    <property type="entry name" value="STIGMA-SPECIFIC STIG1-LIKE PROTEIN 3"/>
    <property type="match status" value="1"/>
</dbReference>
<evidence type="ECO:0000256" key="1">
    <source>
        <dbReference type="ARBA" id="ARBA00006010"/>
    </source>
</evidence>
<dbReference type="InterPro" id="IPR006969">
    <property type="entry name" value="Stig-like"/>
</dbReference>
<proteinExistence type="inferred from homology"/>
<evidence type="ECO:0000313" key="7">
    <source>
        <dbReference type="Proteomes" id="UP000426265"/>
    </source>
</evidence>
<keyword evidence="3" id="KW-0472">Membrane</keyword>
<feature type="transmembrane region" description="Helical" evidence="3">
    <location>
        <begin position="7"/>
        <end position="27"/>
    </location>
</feature>